<dbReference type="AlphaFoldDB" id="A0A975AZA0"/>
<proteinExistence type="predicted"/>
<gene>
    <name evidence="13" type="primary">truC</name>
    <name evidence="13" type="ORF">GJV85_04215</name>
</gene>
<dbReference type="InterPro" id="IPR020103">
    <property type="entry name" value="PsdUridine_synth_cat_dom_sf"/>
</dbReference>
<evidence type="ECO:0000256" key="8">
    <source>
        <dbReference type="ARBA" id="ARBA00040675"/>
    </source>
</evidence>
<dbReference type="CDD" id="cd02563">
    <property type="entry name" value="PseudoU_synth_TruC"/>
    <property type="match status" value="1"/>
</dbReference>
<reference evidence="13" key="1">
    <citation type="submission" date="2019-11" db="EMBL/GenBank/DDBJ databases">
        <authorList>
            <person name="Kojima H."/>
        </authorList>
    </citation>
    <scope>NUCLEOTIDE SEQUENCE</scope>
    <source>
        <strain evidence="13">H1576</strain>
    </source>
</reference>
<evidence type="ECO:0000256" key="7">
    <source>
        <dbReference type="ARBA" id="ARBA00038943"/>
    </source>
</evidence>
<keyword evidence="2 13" id="KW-0413">Isomerase</keyword>
<evidence type="ECO:0000259" key="12">
    <source>
        <dbReference type="Pfam" id="PF00849"/>
    </source>
</evidence>
<dbReference type="GO" id="GO:0003723">
    <property type="term" value="F:RNA binding"/>
    <property type="evidence" value="ECO:0007669"/>
    <property type="project" value="InterPro"/>
</dbReference>
<dbReference type="RefSeq" id="WP_207562620.1">
    <property type="nucleotide sequence ID" value="NZ_CP046072.1"/>
</dbReference>
<organism evidence="13 14">
    <name type="scientific">Sulfurimonas aquatica</name>
    <dbReference type="NCBI Taxonomy" id="2672570"/>
    <lineage>
        <taxon>Bacteria</taxon>
        <taxon>Pseudomonadati</taxon>
        <taxon>Campylobacterota</taxon>
        <taxon>Epsilonproteobacteria</taxon>
        <taxon>Campylobacterales</taxon>
        <taxon>Sulfurimonadaceae</taxon>
        <taxon>Sulfurimonas</taxon>
    </lineage>
</organism>
<feature type="domain" description="Pseudouridine synthase RsuA/RluA-like" evidence="12">
    <location>
        <begin position="16"/>
        <end position="175"/>
    </location>
</feature>
<dbReference type="Pfam" id="PF00849">
    <property type="entry name" value="PseudoU_synth_2"/>
    <property type="match status" value="1"/>
</dbReference>
<dbReference type="InterPro" id="IPR006145">
    <property type="entry name" value="PsdUridine_synth_RsuA/RluA"/>
</dbReference>
<evidence type="ECO:0000256" key="3">
    <source>
        <dbReference type="ARBA" id="ARBA00031870"/>
    </source>
</evidence>
<evidence type="ECO:0000256" key="11">
    <source>
        <dbReference type="ARBA" id="ARBA00043049"/>
    </source>
</evidence>
<dbReference type="InterPro" id="IPR006224">
    <property type="entry name" value="PsdUridine_synth_RluA-like_CS"/>
</dbReference>
<dbReference type="InterPro" id="IPR050188">
    <property type="entry name" value="RluA_PseudoU_synthase"/>
</dbReference>
<protein>
    <recommendedName>
        <fullName evidence="8">tRNA pseudouridine synthase C</fullName>
        <ecNumber evidence="7">5.4.99.26</ecNumber>
    </recommendedName>
    <alternativeName>
        <fullName evidence="3">RNA pseudouridylate synthase</fullName>
    </alternativeName>
    <alternativeName>
        <fullName evidence="4">RNA-uridine isomerase</fullName>
    </alternativeName>
    <alternativeName>
        <fullName evidence="10">tRNA pseudouridine(65) synthase</fullName>
    </alternativeName>
    <alternativeName>
        <fullName evidence="11">tRNA pseudouridylate synthase C</fullName>
    </alternativeName>
    <alternativeName>
        <fullName evidence="9">tRNA-uridine isomerase C</fullName>
    </alternativeName>
</protein>
<evidence type="ECO:0000313" key="13">
    <source>
        <dbReference type="EMBL" id="QSZ41342.1"/>
    </source>
</evidence>
<evidence type="ECO:0000256" key="6">
    <source>
        <dbReference type="ARBA" id="ARBA00037670"/>
    </source>
</evidence>
<comment type="catalytic activity">
    <reaction evidence="5">
        <text>uridine(65) in tRNA = pseudouridine(65) in tRNA</text>
        <dbReference type="Rhea" id="RHEA:42536"/>
        <dbReference type="Rhea" id="RHEA-COMP:10103"/>
        <dbReference type="Rhea" id="RHEA-COMP:10104"/>
        <dbReference type="ChEBI" id="CHEBI:65314"/>
        <dbReference type="ChEBI" id="CHEBI:65315"/>
        <dbReference type="EC" id="5.4.99.26"/>
    </reaction>
</comment>
<dbReference type="Gene3D" id="3.30.2350.10">
    <property type="entry name" value="Pseudouridine synthase"/>
    <property type="match status" value="1"/>
</dbReference>
<dbReference type="NCBIfam" id="NF008321">
    <property type="entry name" value="PRK11112.1"/>
    <property type="match status" value="1"/>
</dbReference>
<dbReference type="SUPFAM" id="SSF55120">
    <property type="entry name" value="Pseudouridine synthase"/>
    <property type="match status" value="1"/>
</dbReference>
<sequence length="247" mass="28981">MFEDFTLEIIYKDDYLVAINKPSGLLVHKSMIDRHEIYYAMKILRDQIGQWVYPIHRLDKPTSGVLLFALDSESAKLMSEQFKKHTIQKTYIAVGRGYTPIKGIIDHALKEKLDKIADKDISKEKEPQEAITEFKLLDTVEINAAVGRYDKTRYSLVELKPKTGRKHQLRRHMKHMNHHILGDTKYGRGEHNKFIRERYNMNRLLLHAIGLDILHPYTQEPLCLKASLDETFKSIINEFGWKLDYNK</sequence>
<dbReference type="PANTHER" id="PTHR21600">
    <property type="entry name" value="MITOCHONDRIAL RNA PSEUDOURIDINE SYNTHASE"/>
    <property type="match status" value="1"/>
</dbReference>
<evidence type="ECO:0000256" key="4">
    <source>
        <dbReference type="ARBA" id="ARBA00033164"/>
    </source>
</evidence>
<name>A0A975AZA0_9BACT</name>
<evidence type="ECO:0000256" key="10">
    <source>
        <dbReference type="ARBA" id="ARBA00041975"/>
    </source>
</evidence>
<comment type="function">
    <text evidence="6">Responsible for synthesis of pseudouridine from uracil-65 in transfer RNAs.</text>
</comment>
<dbReference type="EMBL" id="CP046072">
    <property type="protein sequence ID" value="QSZ41342.1"/>
    <property type="molecule type" value="Genomic_DNA"/>
</dbReference>
<accession>A0A975AZA0</accession>
<dbReference type="Proteomes" id="UP000671852">
    <property type="component" value="Chromosome"/>
</dbReference>
<dbReference type="GO" id="GO:0160149">
    <property type="term" value="F:tRNA pseudouridine(65) synthase activity"/>
    <property type="evidence" value="ECO:0007669"/>
    <property type="project" value="UniProtKB-EC"/>
</dbReference>
<evidence type="ECO:0000313" key="14">
    <source>
        <dbReference type="Proteomes" id="UP000671852"/>
    </source>
</evidence>
<evidence type="ECO:0000256" key="2">
    <source>
        <dbReference type="ARBA" id="ARBA00023235"/>
    </source>
</evidence>
<dbReference type="PROSITE" id="PS01129">
    <property type="entry name" value="PSI_RLU"/>
    <property type="match status" value="1"/>
</dbReference>
<dbReference type="PANTHER" id="PTHR21600:SF56">
    <property type="entry name" value="TRNA PSEUDOURIDINE SYNTHASE C"/>
    <property type="match status" value="1"/>
</dbReference>
<dbReference type="EC" id="5.4.99.26" evidence="7"/>
<dbReference type="KEGG" id="saqt:GJV85_04215"/>
<evidence type="ECO:0000256" key="5">
    <source>
        <dbReference type="ARBA" id="ARBA00036607"/>
    </source>
</evidence>
<dbReference type="GO" id="GO:0008033">
    <property type="term" value="P:tRNA processing"/>
    <property type="evidence" value="ECO:0007669"/>
    <property type="project" value="UniProtKB-KW"/>
</dbReference>
<evidence type="ECO:0000256" key="9">
    <source>
        <dbReference type="ARBA" id="ARBA00041803"/>
    </source>
</evidence>
<keyword evidence="14" id="KW-1185">Reference proteome</keyword>
<dbReference type="GO" id="GO:0000455">
    <property type="term" value="P:enzyme-directed rRNA pseudouridine synthesis"/>
    <property type="evidence" value="ECO:0007669"/>
    <property type="project" value="TreeGrafter"/>
</dbReference>
<keyword evidence="1" id="KW-0819">tRNA processing</keyword>
<evidence type="ECO:0000256" key="1">
    <source>
        <dbReference type="ARBA" id="ARBA00022694"/>
    </source>
</evidence>
<reference evidence="13" key="2">
    <citation type="submission" date="2021-04" db="EMBL/GenBank/DDBJ databases">
        <title>Isolation and characterization of a novel species of the genus Sulfurimonas.</title>
        <authorList>
            <person name="Fukui M."/>
        </authorList>
    </citation>
    <scope>NUCLEOTIDE SEQUENCE</scope>
    <source>
        <strain evidence="13">H1576</strain>
    </source>
</reference>